<dbReference type="Proteomes" id="UP000242317">
    <property type="component" value="Unassembled WGS sequence"/>
</dbReference>
<keyword evidence="1" id="KW-0812">Transmembrane</keyword>
<proteinExistence type="predicted"/>
<keyword evidence="1" id="KW-1133">Transmembrane helix</keyword>
<reference evidence="3" key="1">
    <citation type="submission" date="2016-09" db="EMBL/GenBank/DDBJ databases">
        <authorList>
            <person name="Varghese N."/>
            <person name="Submissions S."/>
        </authorList>
    </citation>
    <scope>NUCLEOTIDE SEQUENCE [LARGE SCALE GENOMIC DNA]</scope>
    <source>
        <strain evidence="3">ANC 3699</strain>
    </source>
</reference>
<feature type="transmembrane region" description="Helical" evidence="1">
    <location>
        <begin position="13"/>
        <end position="31"/>
    </location>
</feature>
<keyword evidence="1" id="KW-0472">Membrane</keyword>
<keyword evidence="3" id="KW-1185">Reference proteome</keyword>
<dbReference type="RefSeq" id="WP_143005179.1">
    <property type="nucleotide sequence ID" value="NZ_FMYK01000002.1"/>
</dbReference>
<feature type="transmembrane region" description="Helical" evidence="1">
    <location>
        <begin position="158"/>
        <end position="176"/>
    </location>
</feature>
<dbReference type="AlphaFoldDB" id="A0A1G6HH36"/>
<accession>A0A1G6HH36</accession>
<dbReference type="EMBL" id="FMYK01000002">
    <property type="protein sequence ID" value="SDB93484.1"/>
    <property type="molecule type" value="Genomic_DNA"/>
</dbReference>
<feature type="transmembrane region" description="Helical" evidence="1">
    <location>
        <begin position="97"/>
        <end position="117"/>
    </location>
</feature>
<sequence>MTGTSVSDKNLKLVIPFLMLCYHICLYLPAFKLSIMIGSGEGFGGLGTLIMGTLYLPFGLYSGNYGILAVCGNYIFFYFVARFFITPNYSSKFSVVLAILLIMSMILSFFDVFPVNYTSNGRIVAWGYGAFFWYFSLSAMSFLVLYRYFIKRTPHVSWFIFLFVFSFILSLGLRYYQYHYLADEYHKKYFFDSVWLMRIH</sequence>
<evidence type="ECO:0000256" key="1">
    <source>
        <dbReference type="SAM" id="Phobius"/>
    </source>
</evidence>
<evidence type="ECO:0000313" key="3">
    <source>
        <dbReference type="Proteomes" id="UP000242317"/>
    </source>
</evidence>
<feature type="transmembrane region" description="Helical" evidence="1">
    <location>
        <begin position="123"/>
        <end position="146"/>
    </location>
</feature>
<organism evidence="2 3">
    <name type="scientific">Acinetobacter marinus</name>
    <dbReference type="NCBI Taxonomy" id="281375"/>
    <lineage>
        <taxon>Bacteria</taxon>
        <taxon>Pseudomonadati</taxon>
        <taxon>Pseudomonadota</taxon>
        <taxon>Gammaproteobacteria</taxon>
        <taxon>Moraxellales</taxon>
        <taxon>Moraxellaceae</taxon>
        <taxon>Acinetobacter</taxon>
    </lineage>
</organism>
<protein>
    <submittedName>
        <fullName evidence="2">Uncharacterized protein</fullName>
    </submittedName>
</protein>
<feature type="transmembrane region" description="Helical" evidence="1">
    <location>
        <begin position="67"/>
        <end position="85"/>
    </location>
</feature>
<name>A0A1G6HH36_9GAMM</name>
<gene>
    <name evidence="2" type="ORF">SAMN05421749_102235</name>
</gene>
<evidence type="ECO:0000313" key="2">
    <source>
        <dbReference type="EMBL" id="SDB93484.1"/>
    </source>
</evidence>